<feature type="domain" description="Histidine N-acetyltransferase C-terminal" evidence="1">
    <location>
        <begin position="104"/>
        <end position="205"/>
    </location>
</feature>
<accession>A0A4W5MD71</accession>
<name>A0A4W5MD71_9TELE</name>
<reference evidence="2" key="3">
    <citation type="submission" date="2025-09" db="UniProtKB">
        <authorList>
            <consortium name="Ensembl"/>
        </authorList>
    </citation>
    <scope>IDENTIFICATION</scope>
</reference>
<dbReference type="Proteomes" id="UP000314982">
    <property type="component" value="Unassembled WGS sequence"/>
</dbReference>
<dbReference type="Pfam" id="PF24066">
    <property type="entry name" value="Hisat_C"/>
    <property type="match status" value="1"/>
</dbReference>
<dbReference type="InterPro" id="IPR056483">
    <property type="entry name" value="Hisat_C"/>
</dbReference>
<reference evidence="2" key="2">
    <citation type="submission" date="2025-08" db="UniProtKB">
        <authorList>
            <consortium name="Ensembl"/>
        </authorList>
    </citation>
    <scope>IDENTIFICATION</scope>
</reference>
<evidence type="ECO:0000313" key="2">
    <source>
        <dbReference type="Ensembl" id="ENSHHUP00000036352.1"/>
    </source>
</evidence>
<evidence type="ECO:0000313" key="3">
    <source>
        <dbReference type="Proteomes" id="UP000314982"/>
    </source>
</evidence>
<dbReference type="GeneTree" id="ENSGT00990000213256"/>
<organism evidence="2 3">
    <name type="scientific">Hucho hucho</name>
    <name type="common">huchen</name>
    <dbReference type="NCBI Taxonomy" id="62062"/>
    <lineage>
        <taxon>Eukaryota</taxon>
        <taxon>Metazoa</taxon>
        <taxon>Chordata</taxon>
        <taxon>Craniata</taxon>
        <taxon>Vertebrata</taxon>
        <taxon>Euteleostomi</taxon>
        <taxon>Actinopterygii</taxon>
        <taxon>Neopterygii</taxon>
        <taxon>Teleostei</taxon>
        <taxon>Protacanthopterygii</taxon>
        <taxon>Salmoniformes</taxon>
        <taxon>Salmonidae</taxon>
        <taxon>Salmoninae</taxon>
        <taxon>Hucho</taxon>
    </lineage>
</organism>
<dbReference type="AlphaFoldDB" id="A0A4W5MD71"/>
<protein>
    <recommendedName>
        <fullName evidence="1">Histidine N-acetyltransferase C-terminal domain-containing protein</fullName>
    </recommendedName>
</protein>
<keyword evidence="3" id="KW-1185">Reference proteome</keyword>
<reference evidence="3" key="1">
    <citation type="submission" date="2018-06" db="EMBL/GenBank/DDBJ databases">
        <title>Genome assembly of Danube salmon.</title>
        <authorList>
            <person name="Macqueen D.J."/>
            <person name="Gundappa M.K."/>
        </authorList>
    </citation>
    <scope>NUCLEOTIDE SEQUENCE [LARGE SCALE GENOMIC DNA]</scope>
</reference>
<dbReference type="PANTHER" id="PTHR47403:SF2">
    <property type="entry name" value="N-ACETYLTRANSFERASE 16,-LIKE"/>
    <property type="match status" value="1"/>
</dbReference>
<proteinExistence type="predicted"/>
<sequence>MDSRVVVSESVLLVDGGETIVVQGLWVAPSVRGQGITGAIQRHVTVFACRLVRRLFLKLGTLMYLSSCLWQGILSLCCEVGDIGPFLEELQQRLDQEYKAEAFNPVTLSQAEAEKAVLSTYVVANLLPGGTIINNWEPLNLMEDNLEVLRRRGLTWVADCPLRPNALSLCTRPHPVPYCHVALHLNINVFWSHLEICANQMRWRIAAECCGSHAG</sequence>
<dbReference type="PANTHER" id="PTHR47403">
    <property type="entry name" value="LOC100145250 PROTEIN"/>
    <property type="match status" value="1"/>
</dbReference>
<dbReference type="Ensembl" id="ENSHHUT00000037804.1">
    <property type="protein sequence ID" value="ENSHHUP00000036352.1"/>
    <property type="gene ID" value="ENSHHUG00000022830.1"/>
</dbReference>
<evidence type="ECO:0000259" key="1">
    <source>
        <dbReference type="Pfam" id="PF24066"/>
    </source>
</evidence>